<feature type="transmembrane region" description="Helical" evidence="16">
    <location>
        <begin position="371"/>
        <end position="390"/>
    </location>
</feature>
<evidence type="ECO:0000256" key="16">
    <source>
        <dbReference type="SAM" id="Phobius"/>
    </source>
</evidence>
<evidence type="ECO:0000256" key="15">
    <source>
        <dbReference type="SAM" id="MobiDB-lite"/>
    </source>
</evidence>
<feature type="region of interest" description="Disordered" evidence="15">
    <location>
        <begin position="30"/>
        <end position="90"/>
    </location>
</feature>
<evidence type="ECO:0000256" key="2">
    <source>
        <dbReference type="ARBA" id="ARBA00011738"/>
    </source>
</evidence>
<comment type="subunit">
    <text evidence="2">Homodimer.</text>
</comment>
<dbReference type="Proteomes" id="UP000481153">
    <property type="component" value="Unassembled WGS sequence"/>
</dbReference>
<feature type="transmembrane region" description="Helical" evidence="16">
    <location>
        <begin position="434"/>
        <end position="454"/>
    </location>
</feature>
<dbReference type="InterPro" id="IPR036259">
    <property type="entry name" value="MFS_trans_sf"/>
</dbReference>
<dbReference type="PROSITE" id="PS50850">
    <property type="entry name" value="MFS"/>
    <property type="match status" value="1"/>
</dbReference>
<evidence type="ECO:0000259" key="17">
    <source>
        <dbReference type="PROSITE" id="PS50850"/>
    </source>
</evidence>
<feature type="transmembrane region" description="Helical" evidence="16">
    <location>
        <begin position="200"/>
        <end position="221"/>
    </location>
</feature>
<dbReference type="NCBIfam" id="TIGR00879">
    <property type="entry name" value="SP"/>
    <property type="match status" value="1"/>
</dbReference>
<feature type="compositionally biased region" description="Polar residues" evidence="15">
    <location>
        <begin position="60"/>
        <end position="69"/>
    </location>
</feature>
<dbReference type="Pfam" id="PF00083">
    <property type="entry name" value="Sugar_tr"/>
    <property type="match status" value="1"/>
</dbReference>
<proteinExistence type="inferred from homology"/>
<dbReference type="PROSITE" id="PS00217">
    <property type="entry name" value="SUGAR_TRANSPORT_2"/>
    <property type="match status" value="1"/>
</dbReference>
<dbReference type="GO" id="GO:0016020">
    <property type="term" value="C:membrane"/>
    <property type="evidence" value="ECO:0007669"/>
    <property type="project" value="UniProtKB-SubCell"/>
</dbReference>
<comment type="catalytic activity">
    <reaction evidence="7">
        <text>D-galactose(in) = D-galactose(out)</text>
        <dbReference type="Rhea" id="RHEA:34915"/>
        <dbReference type="ChEBI" id="CHEBI:4139"/>
    </reaction>
    <physiologicalReaction direction="right-to-left" evidence="7">
        <dbReference type="Rhea" id="RHEA:34917"/>
    </physiologicalReaction>
</comment>
<feature type="domain" description="Major facilitator superfamily (MFS) profile" evidence="17">
    <location>
        <begin position="120"/>
        <end position="552"/>
    </location>
</feature>
<comment type="catalytic activity">
    <reaction evidence="12">
        <text>D-fructose(out) = D-fructose(in)</text>
        <dbReference type="Rhea" id="RHEA:60372"/>
        <dbReference type="ChEBI" id="CHEBI:37721"/>
    </reaction>
    <physiologicalReaction direction="left-to-right" evidence="12">
        <dbReference type="Rhea" id="RHEA:60373"/>
    </physiologicalReaction>
</comment>
<keyword evidence="5 16" id="KW-1133">Transmembrane helix</keyword>
<evidence type="ECO:0000256" key="7">
    <source>
        <dbReference type="ARBA" id="ARBA00044637"/>
    </source>
</evidence>
<dbReference type="PANTHER" id="PTHR23503">
    <property type="entry name" value="SOLUTE CARRIER FAMILY 2"/>
    <property type="match status" value="1"/>
</dbReference>
<comment type="catalytic activity">
    <reaction evidence="11">
        <text>D-glucosamine(out) = D-glucosamine(in)</text>
        <dbReference type="Rhea" id="RHEA:78423"/>
        <dbReference type="ChEBI" id="CHEBI:58723"/>
    </reaction>
    <physiologicalReaction direction="left-to-right" evidence="11">
        <dbReference type="Rhea" id="RHEA:78424"/>
    </physiologicalReaction>
</comment>
<evidence type="ECO:0000256" key="5">
    <source>
        <dbReference type="ARBA" id="ARBA00022989"/>
    </source>
</evidence>
<comment type="subcellular location">
    <subcellularLocation>
        <location evidence="1">Membrane</location>
        <topology evidence="1">Multi-pass membrane protein</topology>
    </subcellularLocation>
</comment>
<evidence type="ECO:0000256" key="10">
    <source>
        <dbReference type="ARBA" id="ARBA00044662"/>
    </source>
</evidence>
<accession>A0A6G0XYT2</accession>
<comment type="caution">
    <text evidence="18">The sequence shown here is derived from an EMBL/GenBank/DDBJ whole genome shotgun (WGS) entry which is preliminary data.</text>
</comment>
<dbReference type="GO" id="GO:0015149">
    <property type="term" value="F:hexose transmembrane transporter activity"/>
    <property type="evidence" value="ECO:0007669"/>
    <property type="project" value="TreeGrafter"/>
</dbReference>
<dbReference type="InterPro" id="IPR005828">
    <property type="entry name" value="MFS_sugar_transport-like"/>
</dbReference>
<name>A0A6G0XYT2_9STRA</name>
<protein>
    <recommendedName>
        <fullName evidence="13">Hexose transporter 1</fullName>
    </recommendedName>
</protein>
<gene>
    <name evidence="18" type="ORF">Ae201684_000105</name>
</gene>
<dbReference type="PRINTS" id="PR00171">
    <property type="entry name" value="SUGRTRNSPORT"/>
</dbReference>
<evidence type="ECO:0000256" key="14">
    <source>
        <dbReference type="RuleBase" id="RU003346"/>
    </source>
</evidence>
<dbReference type="PANTHER" id="PTHR23503:SF8">
    <property type="entry name" value="FACILITATED GLUCOSE TRANSPORTER PROTEIN 1"/>
    <property type="match status" value="1"/>
</dbReference>
<feature type="compositionally biased region" description="Low complexity" evidence="15">
    <location>
        <begin position="72"/>
        <end position="84"/>
    </location>
</feature>
<feature type="transmembrane region" description="Helical" evidence="16">
    <location>
        <begin position="116"/>
        <end position="135"/>
    </location>
</feature>
<sequence>MSTSETPATGGPKVVLVEQEQAADVYIPLQDASEAPKQSGPVKEAPSIQDQDVYIPIQDSPMSVSNRDNALSRRTLSRSNSRSFRSSRRSTSRVRLSRLEGMIHEEHAKALIPSGVLWVTIGISLMGAFQFGWLLSQLNFKPFNTKCTANPIPEGDCAMFPGHSSSEWTMAVTSWIVGGAIGAMVSGFPADKFGRKKTLLMNAIVMIVGGTIQVVSNGIYLFSFGRMVSGIASGAAINVCNVLISEISPSQMRGMFTTGLQVGVASGSLAVTTAHYALNSEEYAWRILVGFPIVLGVLQVLLMPFVTSSPVWLVSHGRVDEAGVELGRLYRPTNTQAILNALVHAHEEEVKETAGVNPWAALFTSKYRKQLIIAIVLCSAQQLCGINAVMYYSSNIFASAGVEDPRVGNTIVNVVRTATIILAAYVMDKFKRRTLLCVGMSVMAVSATGILLSLKYQEAIVSVISTGLFVGSFCLSIGPMAWMVSSEIFPDFLHAPAGAVGTMFTWLCNFLVGVFYPMLSNPSNLGVYAFSIFIGCLVLFVLFVKIVVPETAQKTYVEIQGAFGIEVEQCDPVEEDPWGFDDEEPPKKPF</sequence>
<dbReference type="PROSITE" id="PS00216">
    <property type="entry name" value="SUGAR_TRANSPORT_1"/>
    <property type="match status" value="1"/>
</dbReference>
<dbReference type="VEuPathDB" id="FungiDB:AeMF1_011445"/>
<keyword evidence="19" id="KW-1185">Reference proteome</keyword>
<comment type="catalytic activity">
    <reaction evidence="9">
        <text>D-xylose(out) = D-xylose(in)</text>
        <dbReference type="Rhea" id="RHEA:78427"/>
        <dbReference type="ChEBI" id="CHEBI:53455"/>
    </reaction>
    <physiologicalReaction direction="left-to-right" evidence="9">
        <dbReference type="Rhea" id="RHEA:78428"/>
    </physiologicalReaction>
</comment>
<evidence type="ECO:0000256" key="11">
    <source>
        <dbReference type="ARBA" id="ARBA00044668"/>
    </source>
</evidence>
<dbReference type="Gene3D" id="1.20.1250.20">
    <property type="entry name" value="MFS general substrate transporter like domains"/>
    <property type="match status" value="1"/>
</dbReference>
<comment type="similarity">
    <text evidence="14">Belongs to the major facilitator superfamily. Sugar transporter (TC 2.A.1.1) family.</text>
</comment>
<organism evidence="18 19">
    <name type="scientific">Aphanomyces euteiches</name>
    <dbReference type="NCBI Taxonomy" id="100861"/>
    <lineage>
        <taxon>Eukaryota</taxon>
        <taxon>Sar</taxon>
        <taxon>Stramenopiles</taxon>
        <taxon>Oomycota</taxon>
        <taxon>Saprolegniomycetes</taxon>
        <taxon>Saprolegniales</taxon>
        <taxon>Verrucalvaceae</taxon>
        <taxon>Aphanomyces</taxon>
    </lineage>
</organism>
<dbReference type="InterPro" id="IPR003663">
    <property type="entry name" value="Sugar/inositol_transpt"/>
</dbReference>
<keyword evidence="3 14" id="KW-0813">Transport</keyword>
<reference evidence="18 19" key="1">
    <citation type="submission" date="2019-07" db="EMBL/GenBank/DDBJ databases">
        <title>Genomics analysis of Aphanomyces spp. identifies a new class of oomycete effector associated with host adaptation.</title>
        <authorList>
            <person name="Gaulin E."/>
        </authorList>
    </citation>
    <scope>NUCLEOTIDE SEQUENCE [LARGE SCALE GENOMIC DNA]</scope>
    <source>
        <strain evidence="18 19">ATCC 201684</strain>
    </source>
</reference>
<evidence type="ECO:0000313" key="18">
    <source>
        <dbReference type="EMBL" id="KAF0745653.1"/>
    </source>
</evidence>
<feature type="transmembrane region" description="Helical" evidence="16">
    <location>
        <begin position="525"/>
        <end position="548"/>
    </location>
</feature>
<dbReference type="AlphaFoldDB" id="A0A6G0XYT2"/>
<dbReference type="InterPro" id="IPR045263">
    <property type="entry name" value="GLUT"/>
</dbReference>
<evidence type="ECO:0000256" key="12">
    <source>
        <dbReference type="ARBA" id="ARBA00044710"/>
    </source>
</evidence>
<feature type="transmembrane region" description="Helical" evidence="16">
    <location>
        <begin position="168"/>
        <end position="188"/>
    </location>
</feature>
<dbReference type="EMBL" id="VJMJ01000001">
    <property type="protein sequence ID" value="KAF0745653.1"/>
    <property type="molecule type" value="Genomic_DNA"/>
</dbReference>
<dbReference type="InterPro" id="IPR020846">
    <property type="entry name" value="MFS_dom"/>
</dbReference>
<feature type="transmembrane region" description="Helical" evidence="16">
    <location>
        <begin position="497"/>
        <end position="519"/>
    </location>
</feature>
<evidence type="ECO:0000256" key="1">
    <source>
        <dbReference type="ARBA" id="ARBA00004141"/>
    </source>
</evidence>
<comment type="catalytic activity">
    <reaction evidence="10">
        <text>D-mannose(out) = D-mannose(in)</text>
        <dbReference type="Rhea" id="RHEA:78391"/>
        <dbReference type="ChEBI" id="CHEBI:4208"/>
    </reaction>
    <physiologicalReaction direction="left-to-right" evidence="10">
        <dbReference type="Rhea" id="RHEA:78392"/>
    </physiologicalReaction>
</comment>
<evidence type="ECO:0000256" key="9">
    <source>
        <dbReference type="ARBA" id="ARBA00044656"/>
    </source>
</evidence>
<keyword evidence="4 16" id="KW-0812">Transmembrane</keyword>
<evidence type="ECO:0000256" key="4">
    <source>
        <dbReference type="ARBA" id="ARBA00022692"/>
    </source>
</evidence>
<evidence type="ECO:0000256" key="8">
    <source>
        <dbReference type="ARBA" id="ARBA00044648"/>
    </source>
</evidence>
<feature type="transmembrane region" description="Helical" evidence="16">
    <location>
        <begin position="283"/>
        <end position="306"/>
    </location>
</feature>
<evidence type="ECO:0000256" key="3">
    <source>
        <dbReference type="ARBA" id="ARBA00022448"/>
    </source>
</evidence>
<dbReference type="InterPro" id="IPR005829">
    <property type="entry name" value="Sugar_transporter_CS"/>
</dbReference>
<feature type="transmembrane region" description="Helical" evidence="16">
    <location>
        <begin position="256"/>
        <end position="277"/>
    </location>
</feature>
<evidence type="ECO:0000256" key="13">
    <source>
        <dbReference type="ARBA" id="ARBA00044780"/>
    </source>
</evidence>
<dbReference type="SUPFAM" id="SSF103473">
    <property type="entry name" value="MFS general substrate transporter"/>
    <property type="match status" value="1"/>
</dbReference>
<comment type="catalytic activity">
    <reaction evidence="8">
        <text>D-glucose(out) = D-glucose(in)</text>
        <dbReference type="Rhea" id="RHEA:60376"/>
        <dbReference type="ChEBI" id="CHEBI:4167"/>
    </reaction>
    <physiologicalReaction direction="left-to-right" evidence="8">
        <dbReference type="Rhea" id="RHEA:60377"/>
    </physiologicalReaction>
</comment>
<feature type="transmembrane region" description="Helical" evidence="16">
    <location>
        <begin position="460"/>
        <end position="485"/>
    </location>
</feature>
<keyword evidence="6 16" id="KW-0472">Membrane</keyword>
<evidence type="ECO:0000256" key="6">
    <source>
        <dbReference type="ARBA" id="ARBA00023136"/>
    </source>
</evidence>
<evidence type="ECO:0000313" key="19">
    <source>
        <dbReference type="Proteomes" id="UP000481153"/>
    </source>
</evidence>